<evidence type="ECO:0000313" key="5">
    <source>
        <dbReference type="Proteomes" id="UP001196408"/>
    </source>
</evidence>
<protein>
    <recommendedName>
        <fullName evidence="2">Flavodoxin-like domain-containing protein</fullName>
    </recommendedName>
</protein>
<accession>A0AAW4MVY4</accession>
<dbReference type="InterPro" id="IPR008254">
    <property type="entry name" value="Flavodoxin/NO_synth"/>
</dbReference>
<organism evidence="3 5">
    <name type="scientific">Catenibacterium mitsuokai</name>
    <dbReference type="NCBI Taxonomy" id="100886"/>
    <lineage>
        <taxon>Bacteria</taxon>
        <taxon>Bacillati</taxon>
        <taxon>Bacillota</taxon>
        <taxon>Erysipelotrichia</taxon>
        <taxon>Erysipelotrichales</taxon>
        <taxon>Coprobacillaceae</taxon>
        <taxon>Catenibacterium</taxon>
    </lineage>
</organism>
<dbReference type="RefSeq" id="WP_217747706.1">
    <property type="nucleotide sequence ID" value="NZ_JAHOEB010000034.1"/>
</dbReference>
<comment type="caution">
    <text evidence="3">The sequence shown here is derived from an EMBL/GenBank/DDBJ whole genome shotgun (WGS) entry which is preliminary data.</text>
</comment>
<feature type="domain" description="Flavodoxin-like" evidence="2">
    <location>
        <begin position="42"/>
        <end position="211"/>
    </location>
</feature>
<dbReference type="PANTHER" id="PTHR39201:SF1">
    <property type="entry name" value="FLAVODOXIN-LIKE DOMAIN-CONTAINING PROTEIN"/>
    <property type="match status" value="1"/>
</dbReference>
<evidence type="ECO:0000313" key="6">
    <source>
        <dbReference type="Proteomes" id="UP001197492"/>
    </source>
</evidence>
<dbReference type="PANTHER" id="PTHR39201">
    <property type="entry name" value="EXPORTED PROTEIN-RELATED"/>
    <property type="match status" value="1"/>
</dbReference>
<evidence type="ECO:0000259" key="2">
    <source>
        <dbReference type="Pfam" id="PF12682"/>
    </source>
</evidence>
<dbReference type="PROSITE" id="PS51257">
    <property type="entry name" value="PROKAR_LIPOPROTEIN"/>
    <property type="match status" value="1"/>
</dbReference>
<dbReference type="Pfam" id="PF12682">
    <property type="entry name" value="Flavodoxin_4"/>
    <property type="match status" value="1"/>
</dbReference>
<evidence type="ECO:0000313" key="4">
    <source>
        <dbReference type="EMBL" id="MBV3392936.1"/>
    </source>
</evidence>
<dbReference type="Proteomes" id="UP001196408">
    <property type="component" value="Unassembled WGS sequence"/>
</dbReference>
<feature type="signal peptide" evidence="1">
    <location>
        <begin position="1"/>
        <end position="20"/>
    </location>
</feature>
<feature type="chain" id="PRO_5044014394" description="Flavodoxin-like domain-containing protein" evidence="1">
    <location>
        <begin position="21"/>
        <end position="215"/>
    </location>
</feature>
<keyword evidence="1" id="KW-0732">Signal</keyword>
<gene>
    <name evidence="3" type="ORF">KSV97_06625</name>
    <name evidence="4" type="ORF">KSW06_06665</name>
</gene>
<evidence type="ECO:0000256" key="1">
    <source>
        <dbReference type="SAM" id="SignalP"/>
    </source>
</evidence>
<dbReference type="AlphaFoldDB" id="A0AAW4MVY4"/>
<sequence length="215" mass="24937">MKKSIITFLCLMLITLSGCTYNTKYSESDAPLTITGGLSDTLIVYYSFNGEERELAKQVQSYTEGDLLCLQTSKKYSTDFKERIKEHRKEREAYAKALKENKHDYKNKCVLDTLPALKNQINDINQYKTVYLIYPCWEKDEPLIIDSFCMDYDLSGKTIVPMCISEKNWRGHVKYSSKKSVAHFNKMIPNANFKRAKAFTDVKGVKKWLETIDMI</sequence>
<dbReference type="GO" id="GO:0010181">
    <property type="term" value="F:FMN binding"/>
    <property type="evidence" value="ECO:0007669"/>
    <property type="project" value="InterPro"/>
</dbReference>
<name>A0AAW4MVY4_9FIRM</name>
<dbReference type="EMBL" id="JAHOEL010000036">
    <property type="protein sequence ID" value="MBV3392936.1"/>
    <property type="molecule type" value="Genomic_DNA"/>
</dbReference>
<dbReference type="EMBL" id="JAHOEF010000036">
    <property type="protein sequence ID" value="MBV3382898.1"/>
    <property type="molecule type" value="Genomic_DNA"/>
</dbReference>
<evidence type="ECO:0000313" key="3">
    <source>
        <dbReference type="EMBL" id="MBV3382898.1"/>
    </source>
</evidence>
<dbReference type="GO" id="GO:0016651">
    <property type="term" value="F:oxidoreductase activity, acting on NAD(P)H"/>
    <property type="evidence" value="ECO:0007669"/>
    <property type="project" value="UniProtKB-ARBA"/>
</dbReference>
<reference evidence="3 6" key="1">
    <citation type="submission" date="2021-06" db="EMBL/GenBank/DDBJ databases">
        <title>Collection of gut derived symbiotic bacterial strains cultured from healthy donors.</title>
        <authorList>
            <person name="Lin H."/>
            <person name="Littmann E."/>
            <person name="Pamer E.G."/>
        </authorList>
    </citation>
    <scope>NUCLEOTIDE SEQUENCE</scope>
    <source>
        <strain evidence="4 6">MSK.21.70</strain>
        <strain evidence="3">MSK.21.82</strain>
    </source>
</reference>
<keyword evidence="6" id="KW-1185">Reference proteome</keyword>
<proteinExistence type="predicted"/>
<dbReference type="Proteomes" id="UP001197492">
    <property type="component" value="Unassembled WGS sequence"/>
</dbReference>